<reference evidence="4" key="2">
    <citation type="submission" date="2019-06" db="EMBL/GenBank/DDBJ databases">
        <title>Co-occurence of chitin degradation, pigmentation and bioactivity in marine Pseudoalteromonas.</title>
        <authorList>
            <person name="Sonnenschein E.C."/>
            <person name="Bech P.K."/>
        </authorList>
    </citation>
    <scope>NUCLEOTIDE SEQUENCE [LARGE SCALE GENOMIC DNA]</scope>
    <source>
        <strain evidence="4">S3790</strain>
    </source>
</reference>
<dbReference type="Gene3D" id="3.30.559.10">
    <property type="entry name" value="Chloramphenicol acetyltransferase-like domain"/>
    <property type="match status" value="1"/>
</dbReference>
<dbReference type="SMART" id="SM01059">
    <property type="entry name" value="CAT"/>
    <property type="match status" value="1"/>
</dbReference>
<dbReference type="InterPro" id="IPR023213">
    <property type="entry name" value="CAT-like_dom_sf"/>
</dbReference>
<reference evidence="1" key="3">
    <citation type="submission" date="2019-09" db="EMBL/GenBank/DDBJ databases">
        <title>Co-occurence of chitin degradation, pigmentation and bioactivity in marine Pseudoalteromonas.</title>
        <authorList>
            <person name="Sonnenschein E.C."/>
            <person name="Bech P.K."/>
        </authorList>
    </citation>
    <scope>NUCLEOTIDE SEQUENCE</scope>
    <source>
        <strain evidence="1">S3790</strain>
        <strain evidence="2 3">S3895</strain>
    </source>
</reference>
<comment type="caution">
    <text evidence="1">The sequence shown here is derived from an EMBL/GenBank/DDBJ whole genome shotgun (WGS) entry which is preliminary data.</text>
</comment>
<sequence>MKVIDKASWSRSAHFAFYKEFEQPNFNVTVDLQIGRLHKFAKRHKVSFTHCYLYCLSQAIETYEPIRYRITDDEVVVTETVTLSTVFLKEDETFRFVPLETYSDIFSFARNAQLSKETHLKMPLLNDVFLAAAKDLNQVYVSILPWFSFTSFSHAVFARSQGSGIPKFVFGKFNPENGTIPLNIEVHHGLMDGVHVARLITEIENQILKFVV</sequence>
<dbReference type="PANTHER" id="PTHR38474:SF1">
    <property type="entry name" value="SLR0299 PROTEIN"/>
    <property type="match status" value="1"/>
</dbReference>
<dbReference type="EMBL" id="PNBW01000180">
    <property type="protein sequence ID" value="TMO69299.1"/>
    <property type="molecule type" value="Genomic_DNA"/>
</dbReference>
<evidence type="ECO:0000313" key="2">
    <source>
        <dbReference type="EMBL" id="TMO69299.1"/>
    </source>
</evidence>
<dbReference type="OrthoDB" id="9801766at2"/>
<dbReference type="EMBL" id="PNBX01000126">
    <property type="protein sequence ID" value="TMO63003.1"/>
    <property type="molecule type" value="Genomic_DNA"/>
</dbReference>
<organism evidence="1 4">
    <name type="scientific">Pseudoalteromonas aurantia</name>
    <dbReference type="NCBI Taxonomy" id="43654"/>
    <lineage>
        <taxon>Bacteria</taxon>
        <taxon>Pseudomonadati</taxon>
        <taxon>Pseudomonadota</taxon>
        <taxon>Gammaproteobacteria</taxon>
        <taxon>Alteromonadales</taxon>
        <taxon>Pseudoalteromonadaceae</taxon>
        <taxon>Pseudoalteromonas</taxon>
    </lineage>
</organism>
<name>A0A5S3V0B6_9GAMM</name>
<evidence type="ECO:0000313" key="3">
    <source>
        <dbReference type="Proteomes" id="UP000307164"/>
    </source>
</evidence>
<dbReference type="SUPFAM" id="SSF52777">
    <property type="entry name" value="CoA-dependent acyltransferases"/>
    <property type="match status" value="1"/>
</dbReference>
<dbReference type="AlphaFoldDB" id="A0A5S3V0B6"/>
<dbReference type="GO" id="GO:0008811">
    <property type="term" value="F:chloramphenicol O-acetyltransferase activity"/>
    <property type="evidence" value="ECO:0007669"/>
    <property type="project" value="InterPro"/>
</dbReference>
<dbReference type="Proteomes" id="UP000307217">
    <property type="component" value="Unassembled WGS sequence"/>
</dbReference>
<dbReference type="InterPro" id="IPR001707">
    <property type="entry name" value="Cmp_AcTrfase"/>
</dbReference>
<protein>
    <submittedName>
        <fullName evidence="1">Chloramphenicol acetyltransferase</fullName>
    </submittedName>
</protein>
<dbReference type="RefSeq" id="WP_138593588.1">
    <property type="nucleotide sequence ID" value="NZ_PNBW01000180.1"/>
</dbReference>
<keyword evidence="3" id="KW-1185">Reference proteome</keyword>
<reference evidence="1 4" key="1">
    <citation type="submission" date="2018-01" db="EMBL/GenBank/DDBJ databases">
        <authorList>
            <person name="Paulsen S."/>
            <person name="Gram L.K."/>
        </authorList>
    </citation>
    <scope>NUCLEOTIDE SEQUENCE [LARGE SCALE GENOMIC DNA]</scope>
    <source>
        <strain evidence="1 4">S3790</strain>
        <strain evidence="2">S3895</strain>
    </source>
</reference>
<gene>
    <name evidence="1" type="ORF">CWC19_19620</name>
    <name evidence="2" type="ORF">CWC20_20835</name>
</gene>
<evidence type="ECO:0000313" key="4">
    <source>
        <dbReference type="Proteomes" id="UP000307217"/>
    </source>
</evidence>
<accession>A0A5S3V0B6</accession>
<proteinExistence type="predicted"/>
<dbReference type="Pfam" id="PF00302">
    <property type="entry name" value="CAT"/>
    <property type="match status" value="1"/>
</dbReference>
<keyword evidence="1" id="KW-0808">Transferase</keyword>
<dbReference type="PANTHER" id="PTHR38474">
    <property type="entry name" value="SLR0299 PROTEIN"/>
    <property type="match status" value="1"/>
</dbReference>
<evidence type="ECO:0000313" key="1">
    <source>
        <dbReference type="EMBL" id="TMO63003.1"/>
    </source>
</evidence>
<dbReference type="Proteomes" id="UP000307164">
    <property type="component" value="Unassembled WGS sequence"/>
</dbReference>